<evidence type="ECO:0000313" key="1">
    <source>
        <dbReference type="EMBL" id="KAG8478934.1"/>
    </source>
</evidence>
<dbReference type="Proteomes" id="UP000701853">
    <property type="component" value="Chromosome 11"/>
</dbReference>
<comment type="caution">
    <text evidence="1">The sequence shown here is derived from an EMBL/GenBank/DDBJ whole genome shotgun (WGS) entry which is preliminary data.</text>
</comment>
<accession>A0A8J5Y7S3</accession>
<protein>
    <recommendedName>
        <fullName evidence="3">Gag-pol polyprotein</fullName>
    </recommendedName>
</protein>
<name>A0A8J5Y7S3_9ROSI</name>
<keyword evidence="2" id="KW-1185">Reference proteome</keyword>
<proteinExistence type="predicted"/>
<organism evidence="1 2">
    <name type="scientific">Gossypium anomalum</name>
    <dbReference type="NCBI Taxonomy" id="47600"/>
    <lineage>
        <taxon>Eukaryota</taxon>
        <taxon>Viridiplantae</taxon>
        <taxon>Streptophyta</taxon>
        <taxon>Embryophyta</taxon>
        <taxon>Tracheophyta</taxon>
        <taxon>Spermatophyta</taxon>
        <taxon>Magnoliopsida</taxon>
        <taxon>eudicotyledons</taxon>
        <taxon>Gunneridae</taxon>
        <taxon>Pentapetalae</taxon>
        <taxon>rosids</taxon>
        <taxon>malvids</taxon>
        <taxon>Malvales</taxon>
        <taxon>Malvaceae</taxon>
        <taxon>Malvoideae</taxon>
        <taxon>Gossypium</taxon>
    </lineage>
</organism>
<dbReference type="AlphaFoldDB" id="A0A8J5Y7S3"/>
<evidence type="ECO:0008006" key="3">
    <source>
        <dbReference type="Google" id="ProtNLM"/>
    </source>
</evidence>
<evidence type="ECO:0000313" key="2">
    <source>
        <dbReference type="Proteomes" id="UP000701853"/>
    </source>
</evidence>
<dbReference type="OrthoDB" id="990032at2759"/>
<gene>
    <name evidence="1" type="ORF">CXB51_028939</name>
</gene>
<dbReference type="EMBL" id="JAHUZN010000011">
    <property type="protein sequence ID" value="KAG8478934.1"/>
    <property type="molecule type" value="Genomic_DNA"/>
</dbReference>
<reference evidence="1 2" key="1">
    <citation type="journal article" date="2021" name="bioRxiv">
        <title>The Gossypium anomalum genome as a resource for cotton improvement and evolutionary analysis of hybrid incompatibility.</title>
        <authorList>
            <person name="Grover C.E."/>
            <person name="Yuan D."/>
            <person name="Arick M.A."/>
            <person name="Miller E.R."/>
            <person name="Hu G."/>
            <person name="Peterson D.G."/>
            <person name="Wendel J.F."/>
            <person name="Udall J.A."/>
        </authorList>
    </citation>
    <scope>NUCLEOTIDE SEQUENCE [LARGE SCALE GENOMIC DNA]</scope>
    <source>
        <strain evidence="1">JFW-Udall</strain>
        <tissue evidence="1">Leaf</tissue>
    </source>
</reference>
<sequence length="113" mass="13282">MIREFYAKLCDLSNHAFSLSEEYSNFKLVKKFLRSPLERFSIKVSAIEEAKDLESLKIDELIGSLQTFKLNLDESKKVKSKRERSIALQVVDEMSNFQYLYNEELQEHIDVLT</sequence>